<accession>A0AAW2TGY7</accession>
<dbReference type="Pfam" id="PF17921">
    <property type="entry name" value="Integrase_H2C2"/>
    <property type="match status" value="1"/>
</dbReference>
<organism evidence="5">
    <name type="scientific">Sesamum radiatum</name>
    <name type="common">Black benniseed</name>
    <dbReference type="NCBI Taxonomy" id="300843"/>
    <lineage>
        <taxon>Eukaryota</taxon>
        <taxon>Viridiplantae</taxon>
        <taxon>Streptophyta</taxon>
        <taxon>Embryophyta</taxon>
        <taxon>Tracheophyta</taxon>
        <taxon>Spermatophyta</taxon>
        <taxon>Magnoliopsida</taxon>
        <taxon>eudicotyledons</taxon>
        <taxon>Gunneridae</taxon>
        <taxon>Pentapetalae</taxon>
        <taxon>asterids</taxon>
        <taxon>lamiids</taxon>
        <taxon>Lamiales</taxon>
        <taxon>Pedaliaceae</taxon>
        <taxon>Sesamum</taxon>
    </lineage>
</organism>
<evidence type="ECO:0000259" key="4">
    <source>
        <dbReference type="PROSITE" id="PS50994"/>
    </source>
</evidence>
<dbReference type="GO" id="GO:0003676">
    <property type="term" value="F:nucleic acid binding"/>
    <property type="evidence" value="ECO:0007669"/>
    <property type="project" value="InterPro"/>
</dbReference>
<dbReference type="SUPFAM" id="SSF56672">
    <property type="entry name" value="DNA/RNA polymerases"/>
    <property type="match status" value="1"/>
</dbReference>
<dbReference type="InterPro" id="IPR001584">
    <property type="entry name" value="Integrase_cat-core"/>
</dbReference>
<dbReference type="InterPro" id="IPR043128">
    <property type="entry name" value="Rev_trsase/Diguanyl_cyclase"/>
</dbReference>
<dbReference type="CDD" id="cd09279">
    <property type="entry name" value="RNase_HI_like"/>
    <property type="match status" value="1"/>
</dbReference>
<feature type="domain" description="Reverse transcriptase" evidence="2">
    <location>
        <begin position="199"/>
        <end position="377"/>
    </location>
</feature>
<dbReference type="Pfam" id="PF13456">
    <property type="entry name" value="RVT_3"/>
    <property type="match status" value="1"/>
</dbReference>
<dbReference type="InterPro" id="IPR012337">
    <property type="entry name" value="RNaseH-like_sf"/>
</dbReference>
<dbReference type="GO" id="GO:0004523">
    <property type="term" value="F:RNA-DNA hybrid ribonuclease activity"/>
    <property type="evidence" value="ECO:0007669"/>
    <property type="project" value="InterPro"/>
</dbReference>
<evidence type="ECO:0000259" key="2">
    <source>
        <dbReference type="PROSITE" id="PS50878"/>
    </source>
</evidence>
<sequence>MGEEPRRKTLMIKFLVVDTTFAYNVILGRSGLNAFKAVVSTYHQKMKFPTKNGIGEVICDQKEARRCYNLSLKKGEPNERLKRKGREDMEESEPKKFKPERIEPVEEFKTVRLIAHVPEKVTRIGSKMSKVMETMMIEFLKENVDMFAWSPSDFQGINPEVIVHRLNVDPTMRPVKQKKRSFGVERNRVIEEKVKKLLEAGYVSEVQYTEWLANVVVVSKASGKWRMCTDFTDLNKTCPKDPYPLPRIDLLVDSTAGYELFSMMDAYQGYHQIFMAEEDRIKTSFITDQGIYCYNVMPFDLKNAGTTYQRLVNRMFKNQIGSTMEVYVDDMLVKSKEEDHLRELKRAFDIMRDYGMKLNPEKYTFGVRSGKFLGYMVSEKGIEANPEKIQAIIELRSPRTLNEMQKLTGKITSLSRFISRSADRSLLFFKALGKAKEFKWTEECEQALNELKKYLATPPLLANPKLGEVLFLYLAVSESAVSSVLVREQEKSQNPVYYVSRMLQGAEKRYTQIEKLALALVVTARKLRPYFQSHKVIVLTNHPLRHIMTKPDASERLVKWAVELGEYDIEYQGRTSIKAQALADVIVEFTGERIQEEKKGWLLHVDGSSNANNGGAGILLQGPDGIEIEVAARLSFPTTNNEAEYEAMVLGLQLAIEAGVREVNVCTDSQLVAMQVEGSYETREQTMVQYLKRVKELMARFDKCVIQQIPRTENERADVLSKFGALVAGVKERKITLMIKDHPVIEENEELQVIKNSGSWKVEFMNYLKEGILPDDPVKARRLKFKETRFTIIGDDLYKRTVNGPLLKCLDEERAQYVLREIHEGSCGNHSGGRSLAQKITRQGYFWPTLVKDAVEFARKCESCQRVLISDNGTQFQGKAITAWCKELKIQQNFTAVGNPQANGQTEVTNRTILQHLKTRLEGAKGSWVEELPGVLWAYRTTPRSATGETPFCLVFGTEAIIPAEIGEETQRIAQYEKERNQEERTFDLTMIEERRDAAYAKILHHKGLMMRNYNRKIKPRSFQVGDLVLKKVEVSKHVGKLDPGWEGSFKVIEIRKPGTYKLQDMEGRDLSRPWNIHNLKRFYT</sequence>
<protein>
    <submittedName>
        <fullName evidence="5">Retrovirus-related Pol polyprotein from transposon gypsy</fullName>
    </submittedName>
</protein>
<dbReference type="Gene3D" id="3.10.20.370">
    <property type="match status" value="1"/>
</dbReference>
<dbReference type="Gene3D" id="3.10.10.10">
    <property type="entry name" value="HIV Type 1 Reverse Transcriptase, subunit A, domain 1"/>
    <property type="match status" value="1"/>
</dbReference>
<dbReference type="InterPro" id="IPR041588">
    <property type="entry name" value="Integrase_H2C2"/>
</dbReference>
<feature type="region of interest" description="Disordered" evidence="1">
    <location>
        <begin position="79"/>
        <end position="98"/>
    </location>
</feature>
<dbReference type="InterPro" id="IPR036397">
    <property type="entry name" value="RNaseH_sf"/>
</dbReference>
<feature type="domain" description="Integrase catalytic" evidence="4">
    <location>
        <begin position="866"/>
        <end position="959"/>
    </location>
</feature>
<dbReference type="SUPFAM" id="SSF53098">
    <property type="entry name" value="Ribonuclease H-like"/>
    <property type="match status" value="2"/>
</dbReference>
<evidence type="ECO:0000313" key="5">
    <source>
        <dbReference type="EMBL" id="KAL0403714.1"/>
    </source>
</evidence>
<dbReference type="InterPro" id="IPR000477">
    <property type="entry name" value="RT_dom"/>
</dbReference>
<gene>
    <name evidence="5" type="ORF">Sradi_2012200</name>
</gene>
<comment type="caution">
    <text evidence="5">The sequence shown here is derived from an EMBL/GenBank/DDBJ whole genome shotgun (WGS) entry which is preliminary data.</text>
</comment>
<reference evidence="5" key="1">
    <citation type="submission" date="2020-06" db="EMBL/GenBank/DDBJ databases">
        <authorList>
            <person name="Li T."/>
            <person name="Hu X."/>
            <person name="Zhang T."/>
            <person name="Song X."/>
            <person name="Zhang H."/>
            <person name="Dai N."/>
            <person name="Sheng W."/>
            <person name="Hou X."/>
            <person name="Wei L."/>
        </authorList>
    </citation>
    <scope>NUCLEOTIDE SEQUENCE</scope>
    <source>
        <strain evidence="5">G02</strain>
        <tissue evidence="5">Leaf</tissue>
    </source>
</reference>
<dbReference type="EMBL" id="JACGWJ010000008">
    <property type="protein sequence ID" value="KAL0403714.1"/>
    <property type="molecule type" value="Genomic_DNA"/>
</dbReference>
<dbReference type="CDD" id="cd01647">
    <property type="entry name" value="RT_LTR"/>
    <property type="match status" value="1"/>
</dbReference>
<name>A0AAW2TGY7_SESRA</name>
<evidence type="ECO:0000259" key="3">
    <source>
        <dbReference type="PROSITE" id="PS50879"/>
    </source>
</evidence>
<dbReference type="Gene3D" id="3.30.420.10">
    <property type="entry name" value="Ribonuclease H-like superfamily/Ribonuclease H"/>
    <property type="match status" value="2"/>
</dbReference>
<dbReference type="Gene3D" id="3.30.70.270">
    <property type="match status" value="2"/>
</dbReference>
<evidence type="ECO:0000256" key="1">
    <source>
        <dbReference type="SAM" id="MobiDB-lite"/>
    </source>
</evidence>
<dbReference type="GO" id="GO:0015074">
    <property type="term" value="P:DNA integration"/>
    <property type="evidence" value="ECO:0007669"/>
    <property type="project" value="InterPro"/>
</dbReference>
<dbReference type="PROSITE" id="PS50878">
    <property type="entry name" value="RT_POL"/>
    <property type="match status" value="1"/>
</dbReference>
<dbReference type="Pfam" id="PF00078">
    <property type="entry name" value="RVT_1"/>
    <property type="match status" value="1"/>
</dbReference>
<dbReference type="InterPro" id="IPR041577">
    <property type="entry name" value="RT_RNaseH_2"/>
</dbReference>
<proteinExistence type="predicted"/>
<dbReference type="CDD" id="cd09274">
    <property type="entry name" value="RNase_HI_RT_Ty3"/>
    <property type="match status" value="1"/>
</dbReference>
<dbReference type="PROSITE" id="PS50994">
    <property type="entry name" value="INTEGRASE"/>
    <property type="match status" value="1"/>
</dbReference>
<dbReference type="InterPro" id="IPR002156">
    <property type="entry name" value="RNaseH_domain"/>
</dbReference>
<dbReference type="InterPro" id="IPR043502">
    <property type="entry name" value="DNA/RNA_pol_sf"/>
</dbReference>
<dbReference type="Pfam" id="PF17919">
    <property type="entry name" value="RT_RNaseH_2"/>
    <property type="match status" value="1"/>
</dbReference>
<dbReference type="PANTHER" id="PTHR48475">
    <property type="entry name" value="RIBONUCLEASE H"/>
    <property type="match status" value="1"/>
</dbReference>
<reference evidence="5" key="2">
    <citation type="journal article" date="2024" name="Plant">
        <title>Genomic evolution and insights into agronomic trait innovations of Sesamum species.</title>
        <authorList>
            <person name="Miao H."/>
            <person name="Wang L."/>
            <person name="Qu L."/>
            <person name="Liu H."/>
            <person name="Sun Y."/>
            <person name="Le M."/>
            <person name="Wang Q."/>
            <person name="Wei S."/>
            <person name="Zheng Y."/>
            <person name="Lin W."/>
            <person name="Duan Y."/>
            <person name="Cao H."/>
            <person name="Xiong S."/>
            <person name="Wang X."/>
            <person name="Wei L."/>
            <person name="Li C."/>
            <person name="Ma Q."/>
            <person name="Ju M."/>
            <person name="Zhao R."/>
            <person name="Li G."/>
            <person name="Mu C."/>
            <person name="Tian Q."/>
            <person name="Mei H."/>
            <person name="Zhang T."/>
            <person name="Gao T."/>
            <person name="Zhang H."/>
        </authorList>
    </citation>
    <scope>NUCLEOTIDE SEQUENCE</scope>
    <source>
        <strain evidence="5">G02</strain>
    </source>
</reference>
<feature type="domain" description="RNase H type-1" evidence="3">
    <location>
        <begin position="597"/>
        <end position="726"/>
    </location>
</feature>
<dbReference type="AlphaFoldDB" id="A0AAW2TGY7"/>
<dbReference type="PROSITE" id="PS50879">
    <property type="entry name" value="RNASE_H_1"/>
    <property type="match status" value="1"/>
</dbReference>
<dbReference type="PANTHER" id="PTHR48475:SF2">
    <property type="entry name" value="RIBONUCLEASE H"/>
    <property type="match status" value="1"/>
</dbReference>